<dbReference type="PROSITE" id="PS50207">
    <property type="entry name" value="CASPASE_P10"/>
    <property type="match status" value="1"/>
</dbReference>
<dbReference type="PRINTS" id="PR00376">
    <property type="entry name" value="IL1BCENZYME"/>
</dbReference>
<evidence type="ECO:0000313" key="5">
    <source>
        <dbReference type="EMBL" id="GFG34685.1"/>
    </source>
</evidence>
<organism evidence="5 6">
    <name type="scientific">Coptotermes formosanus</name>
    <name type="common">Formosan subterranean termite</name>
    <dbReference type="NCBI Taxonomy" id="36987"/>
    <lineage>
        <taxon>Eukaryota</taxon>
        <taxon>Metazoa</taxon>
        <taxon>Ecdysozoa</taxon>
        <taxon>Arthropoda</taxon>
        <taxon>Hexapoda</taxon>
        <taxon>Insecta</taxon>
        <taxon>Pterygota</taxon>
        <taxon>Neoptera</taxon>
        <taxon>Polyneoptera</taxon>
        <taxon>Dictyoptera</taxon>
        <taxon>Blattodea</taxon>
        <taxon>Blattoidea</taxon>
        <taxon>Termitoidae</taxon>
        <taxon>Rhinotermitidae</taxon>
        <taxon>Coptotermes</taxon>
    </lineage>
</organism>
<dbReference type="InterPro" id="IPR056260">
    <property type="entry name" value="Dredd_2nd"/>
</dbReference>
<evidence type="ECO:0000313" key="6">
    <source>
        <dbReference type="Proteomes" id="UP000502823"/>
    </source>
</evidence>
<dbReference type="InterPro" id="IPR001309">
    <property type="entry name" value="Pept_C14_p20"/>
</dbReference>
<dbReference type="PROSITE" id="PS01122">
    <property type="entry name" value="CASPASE_CYS"/>
    <property type="match status" value="1"/>
</dbReference>
<dbReference type="Pfam" id="PF23725">
    <property type="entry name" value="Dredd_N"/>
    <property type="match status" value="1"/>
</dbReference>
<dbReference type="InterPro" id="IPR033139">
    <property type="entry name" value="Caspase_cys_AS"/>
</dbReference>
<dbReference type="Proteomes" id="UP000502823">
    <property type="component" value="Unassembled WGS sequence"/>
</dbReference>
<dbReference type="GO" id="GO:0006508">
    <property type="term" value="P:proteolysis"/>
    <property type="evidence" value="ECO:0007669"/>
    <property type="project" value="InterPro"/>
</dbReference>
<evidence type="ECO:0000259" key="4">
    <source>
        <dbReference type="PROSITE" id="PS50208"/>
    </source>
</evidence>
<evidence type="ECO:0000256" key="1">
    <source>
        <dbReference type="ARBA" id="ARBA00010134"/>
    </source>
</evidence>
<gene>
    <name evidence="5" type="ORF">Cfor_03087</name>
</gene>
<evidence type="ECO:0000256" key="2">
    <source>
        <dbReference type="RuleBase" id="RU003971"/>
    </source>
</evidence>
<name>A0A6L2PW42_COPFO</name>
<dbReference type="InterPro" id="IPR015917">
    <property type="entry name" value="Pept_C14A"/>
</dbReference>
<dbReference type="SMART" id="SM00115">
    <property type="entry name" value="CASc"/>
    <property type="match status" value="1"/>
</dbReference>
<dbReference type="Pfam" id="PF23724">
    <property type="entry name" value="Dredd_2nd"/>
    <property type="match status" value="1"/>
</dbReference>
<dbReference type="EMBL" id="BLKM01000501">
    <property type="protein sequence ID" value="GFG34685.1"/>
    <property type="molecule type" value="Genomic_DNA"/>
</dbReference>
<evidence type="ECO:0000259" key="3">
    <source>
        <dbReference type="PROSITE" id="PS50207"/>
    </source>
</evidence>
<dbReference type="Pfam" id="PF00656">
    <property type="entry name" value="Peptidase_C14"/>
    <property type="match status" value="1"/>
</dbReference>
<dbReference type="InParanoid" id="A0A6L2PW42"/>
<dbReference type="Gene3D" id="3.30.70.1470">
    <property type="entry name" value="Caspase-like"/>
    <property type="match status" value="1"/>
</dbReference>
<dbReference type="InterPro" id="IPR056259">
    <property type="entry name" value="Dredd_N"/>
</dbReference>
<comment type="caution">
    <text evidence="5">The sequence shown here is derived from an EMBL/GenBank/DDBJ whole genome shotgun (WGS) entry which is preliminary data.</text>
</comment>
<dbReference type="InterPro" id="IPR052039">
    <property type="entry name" value="Caspase-related_regulators"/>
</dbReference>
<dbReference type="PROSITE" id="PS50208">
    <property type="entry name" value="CASPASE_P20"/>
    <property type="match status" value="1"/>
</dbReference>
<proteinExistence type="inferred from homology"/>
<feature type="domain" description="Caspase family p10" evidence="3">
    <location>
        <begin position="403"/>
        <end position="482"/>
    </location>
</feature>
<dbReference type="SUPFAM" id="SSF52129">
    <property type="entry name" value="Caspase-like"/>
    <property type="match status" value="1"/>
</dbReference>
<dbReference type="PANTHER" id="PTHR22576:SF41">
    <property type="entry name" value="CASPASE 14, APOPTOSIS-RELATED CYSTEINE PEPTIDASE"/>
    <property type="match status" value="1"/>
</dbReference>
<dbReference type="AlphaFoldDB" id="A0A6L2PW42"/>
<reference evidence="6" key="1">
    <citation type="submission" date="2020-01" db="EMBL/GenBank/DDBJ databases">
        <title>Draft genome sequence of the Termite Coptotermes fromosanus.</title>
        <authorList>
            <person name="Itakura S."/>
            <person name="Yosikawa Y."/>
            <person name="Umezawa K."/>
        </authorList>
    </citation>
    <scope>NUCLEOTIDE SEQUENCE [LARGE SCALE GENOMIC DNA]</scope>
</reference>
<keyword evidence="6" id="KW-1185">Reference proteome</keyword>
<dbReference type="GO" id="GO:0004197">
    <property type="term" value="F:cysteine-type endopeptidase activity"/>
    <property type="evidence" value="ECO:0007669"/>
    <property type="project" value="InterPro"/>
</dbReference>
<evidence type="ECO:0008006" key="7">
    <source>
        <dbReference type="Google" id="ProtNLM"/>
    </source>
</evidence>
<feature type="domain" description="Caspase family p20" evidence="4">
    <location>
        <begin position="244"/>
        <end position="379"/>
    </location>
</feature>
<accession>A0A6L2PW42</accession>
<sequence length="528" mass="60289">MAFLLYDEVHYILQALMIAERARHAGRLSRGDFLSDWIRKQPDGSWENKFLEALCIIQNYQLLQKLGCNIENEKTRFLPHSPESSLFVSCVRKALYHVCESLDSRGLGVLLRLVREDYRHFEGGGEWEIFDPEYMELNILYWSDRGYISLGEKNGRGVDVHRLITQLKAMGETALVEKLESSVRATVNVCVDYSVGATQPEADTSMQRSRCTSEPSSMSQHSVASSCDHMERSVEHDYIVNPNTVGYCIIINQKNFYMEEDHDLQEQLPDHQLEPRLGTDVDRDRLSETFNSLGFTVYIVENVTHINLLETVDSAIKEFVKKEHSCFVLCILSHGIHGAVYGSNSIPVCVAALGNLMTDCLKLLGKPKILIIQACQGQTQQDAVLSEDIASDAPVSTRCKLTDCMTFWSTVPGFASFRHEIEGTWFIQAICQQLLCAQPTDDLHKLFTSVIREVSCKRAYVDQMYKTMVPIFSSTFTRSLKLPLHKGAKVKVSQRMFERHTFNALLREYIKDRKQKHEQKMKEKIMAM</sequence>
<dbReference type="PANTHER" id="PTHR22576">
    <property type="entry name" value="MUCOSA ASSOCIATED LYMPHOID TISSUE LYMPHOMA TRANSLOCATION PROTEIN 1/PARACASPASE"/>
    <property type="match status" value="1"/>
</dbReference>
<dbReference type="InterPro" id="IPR029030">
    <property type="entry name" value="Caspase-like_dom_sf"/>
</dbReference>
<dbReference type="InterPro" id="IPR002138">
    <property type="entry name" value="Pept_C14_p10"/>
</dbReference>
<dbReference type="InterPro" id="IPR011600">
    <property type="entry name" value="Pept_C14_caspase"/>
</dbReference>
<dbReference type="OrthoDB" id="6044770at2759"/>
<dbReference type="FunCoup" id="A0A6L2PW42">
    <property type="interactions" value="254"/>
</dbReference>
<dbReference type="Gene3D" id="3.40.50.1460">
    <property type="match status" value="1"/>
</dbReference>
<protein>
    <recommendedName>
        <fullName evidence="7">Caspase family p20 domain-containing protein</fullName>
    </recommendedName>
</protein>
<comment type="similarity">
    <text evidence="1 2">Belongs to the peptidase C14A family.</text>
</comment>